<keyword evidence="3" id="KW-1185">Reference proteome</keyword>
<sequence length="77" mass="8833">MPWTFEWAALMHGLYSREAFLELAALTGLELPHRSASSREAARGSEEAHKTRDELHRQRGYAPKDQRARLSDVVTRL</sequence>
<accession>A0A271K8S5</accession>
<gene>
    <name evidence="2" type="ORF">CIT31_29910</name>
</gene>
<feature type="compositionally biased region" description="Basic and acidic residues" evidence="1">
    <location>
        <begin position="40"/>
        <end position="70"/>
    </location>
</feature>
<name>A0A271K8S5_9HYPH</name>
<proteinExistence type="predicted"/>
<organism evidence="2 3">
    <name type="scientific">Mesorhizobium wenxiniae</name>
    <dbReference type="NCBI Taxonomy" id="2014805"/>
    <lineage>
        <taxon>Bacteria</taxon>
        <taxon>Pseudomonadati</taxon>
        <taxon>Pseudomonadota</taxon>
        <taxon>Alphaproteobacteria</taxon>
        <taxon>Hyphomicrobiales</taxon>
        <taxon>Phyllobacteriaceae</taxon>
        <taxon>Mesorhizobium</taxon>
    </lineage>
</organism>
<evidence type="ECO:0000313" key="2">
    <source>
        <dbReference type="EMBL" id="PAP92172.1"/>
    </source>
</evidence>
<dbReference type="AlphaFoldDB" id="A0A271K8S5"/>
<reference evidence="2 3" key="1">
    <citation type="submission" date="2017-08" db="EMBL/GenBank/DDBJ databases">
        <title>Mesorhizobium wenxinae sp. nov., a novel rhizobial species isolated from root nodules of chickpea (Cicer arietinum L.).</title>
        <authorList>
            <person name="Zhang J."/>
        </authorList>
    </citation>
    <scope>NUCLEOTIDE SEQUENCE [LARGE SCALE GENOMIC DNA]</scope>
    <source>
        <strain evidence="3">WYCCWR 10019</strain>
    </source>
</reference>
<protein>
    <submittedName>
        <fullName evidence="2">Uncharacterized protein</fullName>
    </submittedName>
</protein>
<dbReference type="Proteomes" id="UP000215931">
    <property type="component" value="Unassembled WGS sequence"/>
</dbReference>
<feature type="region of interest" description="Disordered" evidence="1">
    <location>
        <begin position="33"/>
        <end position="77"/>
    </location>
</feature>
<evidence type="ECO:0000313" key="3">
    <source>
        <dbReference type="Proteomes" id="UP000215931"/>
    </source>
</evidence>
<dbReference type="EMBL" id="NPKH01000037">
    <property type="protein sequence ID" value="PAP92172.1"/>
    <property type="molecule type" value="Genomic_DNA"/>
</dbReference>
<evidence type="ECO:0000256" key="1">
    <source>
        <dbReference type="SAM" id="MobiDB-lite"/>
    </source>
</evidence>
<comment type="caution">
    <text evidence="2">The sequence shown here is derived from an EMBL/GenBank/DDBJ whole genome shotgun (WGS) entry which is preliminary data.</text>
</comment>